<evidence type="ECO:0000259" key="1">
    <source>
        <dbReference type="Pfam" id="PF13480"/>
    </source>
</evidence>
<sequence>MSLAIEVLTEEPALAAIEPEWWDLWARCPAATPFQSPAWLLPWWCSFVPGRLRAIAVRQDGRLVGLAPLYLEDGALGRRLLLLGLGTTDYLDLLIDPDHAGPAAAAIEAAVLDGDWECWELEELAPGAAAFRLRCPPRCDETDAEQSACPTLDLAGPADLSGCVSSRRRKQLRRALTLAQKRGPTEIEPVDGAADGFLDDLLRLHGARWSDRGQSGLLRDDVVQRFHRAALPGLVRSGLARLYRLRIGGRVVGVFQGLSACGRTYAYLGGFDPDYAHESPGAILIGHAISAAIREGGSEFHFLRGREPYKYEWGAADRWNRRRSFRRAAA</sequence>
<feature type="domain" description="BioF2-like acetyltransferase" evidence="1">
    <location>
        <begin position="166"/>
        <end position="310"/>
    </location>
</feature>
<dbReference type="AlphaFoldDB" id="A0A952KHJ9"/>
<organism evidence="2 3">
    <name type="scientific">Inquilinus limosus</name>
    <dbReference type="NCBI Taxonomy" id="171674"/>
    <lineage>
        <taxon>Bacteria</taxon>
        <taxon>Pseudomonadati</taxon>
        <taxon>Pseudomonadota</taxon>
        <taxon>Alphaproteobacteria</taxon>
        <taxon>Rhodospirillales</taxon>
        <taxon>Rhodospirillaceae</taxon>
        <taxon>Inquilinus</taxon>
    </lineage>
</organism>
<proteinExistence type="predicted"/>
<accession>A0A952KHJ9</accession>
<protein>
    <submittedName>
        <fullName evidence="2">GNAT family N-acetyltransferase</fullName>
    </submittedName>
</protein>
<name>A0A952KHJ9_9PROT</name>
<evidence type="ECO:0000313" key="3">
    <source>
        <dbReference type="Proteomes" id="UP000700706"/>
    </source>
</evidence>
<evidence type="ECO:0000313" key="2">
    <source>
        <dbReference type="EMBL" id="MBW8728525.1"/>
    </source>
</evidence>
<dbReference type="InterPro" id="IPR038740">
    <property type="entry name" value="BioF2-like_GNAT_dom"/>
</dbReference>
<dbReference type="EMBL" id="JAEKLZ010000420">
    <property type="protein sequence ID" value="MBW8728525.1"/>
    <property type="molecule type" value="Genomic_DNA"/>
</dbReference>
<gene>
    <name evidence="2" type="ORF">JF625_25700</name>
</gene>
<dbReference type="InterPro" id="IPR016181">
    <property type="entry name" value="Acyl_CoA_acyltransferase"/>
</dbReference>
<dbReference type="Gene3D" id="3.40.630.30">
    <property type="match status" value="1"/>
</dbReference>
<comment type="caution">
    <text evidence="2">The sequence shown here is derived from an EMBL/GenBank/DDBJ whole genome shotgun (WGS) entry which is preliminary data.</text>
</comment>
<dbReference type="Pfam" id="PF13480">
    <property type="entry name" value="Acetyltransf_6"/>
    <property type="match status" value="1"/>
</dbReference>
<dbReference type="SUPFAM" id="SSF55729">
    <property type="entry name" value="Acyl-CoA N-acyltransferases (Nat)"/>
    <property type="match status" value="1"/>
</dbReference>
<dbReference type="Proteomes" id="UP000700706">
    <property type="component" value="Unassembled WGS sequence"/>
</dbReference>
<reference evidence="2" key="1">
    <citation type="submission" date="2020-06" db="EMBL/GenBank/DDBJ databases">
        <title>Stable isotope informed genome-resolved metagenomics uncovers potential trophic interactions in rhizosphere soil.</title>
        <authorList>
            <person name="Starr E.P."/>
            <person name="Shi S."/>
            <person name="Blazewicz S.J."/>
            <person name="Koch B.J."/>
            <person name="Probst A.J."/>
            <person name="Hungate B.A."/>
            <person name="Pett-Ridge J."/>
            <person name="Firestone M.K."/>
            <person name="Banfield J.F."/>
        </authorList>
    </citation>
    <scope>NUCLEOTIDE SEQUENCE</scope>
    <source>
        <strain evidence="2">YM_69_17</strain>
    </source>
</reference>